<reference evidence="14 15" key="1">
    <citation type="submission" date="2019-03" db="EMBL/GenBank/DDBJ databases">
        <authorList>
            <person name="Kox A.R. M."/>
        </authorList>
    </citation>
    <scope>NUCLEOTIDE SEQUENCE [LARGE SCALE GENOMIC DNA]</scope>
    <source>
        <strain evidence="14">MTUNDRAET4 annotated genome</strain>
    </source>
</reference>
<feature type="transmembrane region" description="Helical" evidence="9">
    <location>
        <begin position="421"/>
        <end position="442"/>
    </location>
</feature>
<evidence type="ECO:0000313" key="14">
    <source>
        <dbReference type="EMBL" id="VFU07783.1"/>
    </source>
</evidence>
<dbReference type="EMBL" id="LR536450">
    <property type="protein sequence ID" value="VFU07783.1"/>
    <property type="molecule type" value="Genomic_DNA"/>
</dbReference>
<feature type="transmembrane region" description="Helical" evidence="9">
    <location>
        <begin position="378"/>
        <end position="400"/>
    </location>
</feature>
<dbReference type="InterPro" id="IPR022249">
    <property type="entry name" value="DUF3772"/>
</dbReference>
<accession>A0A4V6IMF4</accession>
<dbReference type="PROSITE" id="PS01246">
    <property type="entry name" value="UPF0003"/>
    <property type="match status" value="1"/>
</dbReference>
<evidence type="ECO:0000259" key="12">
    <source>
        <dbReference type="Pfam" id="PF12607"/>
    </source>
</evidence>
<feature type="region of interest" description="Disordered" evidence="8">
    <location>
        <begin position="22"/>
        <end position="48"/>
    </location>
</feature>
<dbReference type="RefSeq" id="WP_134487316.1">
    <property type="nucleotide sequence ID" value="NZ_CP139089.1"/>
</dbReference>
<evidence type="ECO:0000256" key="2">
    <source>
        <dbReference type="ARBA" id="ARBA00008017"/>
    </source>
</evidence>
<dbReference type="InterPro" id="IPR052702">
    <property type="entry name" value="MscS-like_channel"/>
</dbReference>
<feature type="transmembrane region" description="Helical" evidence="9">
    <location>
        <begin position="338"/>
        <end position="358"/>
    </location>
</feature>
<keyword evidence="3" id="KW-1003">Cell membrane</keyword>
<evidence type="ECO:0000256" key="6">
    <source>
        <dbReference type="ARBA" id="ARBA00023136"/>
    </source>
</evidence>
<dbReference type="KEGG" id="mtun:MTUNDRAET4_0890"/>
<dbReference type="Proteomes" id="UP000294360">
    <property type="component" value="Chromosome"/>
</dbReference>
<feature type="region of interest" description="Disordered" evidence="8">
    <location>
        <begin position="115"/>
        <end position="143"/>
    </location>
</feature>
<feature type="transmembrane region" description="Helical" evidence="9">
    <location>
        <begin position="454"/>
        <end position="478"/>
    </location>
</feature>
<evidence type="ECO:0000256" key="4">
    <source>
        <dbReference type="ARBA" id="ARBA00022692"/>
    </source>
</evidence>
<keyword evidence="7" id="KW-0175">Coiled coil</keyword>
<dbReference type="InterPro" id="IPR011066">
    <property type="entry name" value="MscS_channel_C_sf"/>
</dbReference>
<dbReference type="Pfam" id="PF21082">
    <property type="entry name" value="MS_channel_3rd"/>
    <property type="match status" value="1"/>
</dbReference>
<dbReference type="InterPro" id="IPR049278">
    <property type="entry name" value="MS_channel_C"/>
</dbReference>
<feature type="transmembrane region" description="Helical" evidence="9">
    <location>
        <begin position="227"/>
        <end position="247"/>
    </location>
</feature>
<dbReference type="Gene3D" id="1.10.287.1260">
    <property type="match status" value="1"/>
</dbReference>
<name>A0A4V6IMF4_METTU</name>
<comment type="similarity">
    <text evidence="2">Belongs to the MscS (TC 1.A.23) family.</text>
</comment>
<feature type="transmembrane region" description="Helical" evidence="9">
    <location>
        <begin position="268"/>
        <end position="291"/>
    </location>
</feature>
<dbReference type="Pfam" id="PF12607">
    <property type="entry name" value="DUF3772"/>
    <property type="match status" value="1"/>
</dbReference>
<gene>
    <name evidence="14" type="ORF">MTUNDRAET4_0890</name>
</gene>
<feature type="compositionally biased region" description="Low complexity" evidence="8">
    <location>
        <begin position="32"/>
        <end position="48"/>
    </location>
</feature>
<dbReference type="Gene3D" id="2.30.30.60">
    <property type="match status" value="1"/>
</dbReference>
<dbReference type="GO" id="GO:0005886">
    <property type="term" value="C:plasma membrane"/>
    <property type="evidence" value="ECO:0007669"/>
    <property type="project" value="UniProtKB-SubCell"/>
</dbReference>
<feature type="transmembrane region" description="Helical" evidence="9">
    <location>
        <begin position="499"/>
        <end position="526"/>
    </location>
</feature>
<feature type="domain" description="Mechanosensitive ion channel MscS C-terminal" evidence="13">
    <location>
        <begin position="713"/>
        <end position="792"/>
    </location>
</feature>
<dbReference type="Gene3D" id="3.30.70.100">
    <property type="match status" value="1"/>
</dbReference>
<protein>
    <submittedName>
        <fullName evidence="14">Mechanosensitive ion channel protein MscS</fullName>
    </submittedName>
</protein>
<feature type="transmembrane region" description="Helical" evidence="9">
    <location>
        <begin position="599"/>
        <end position="617"/>
    </location>
</feature>
<comment type="subcellular location">
    <subcellularLocation>
        <location evidence="1">Cell membrane</location>
        <topology evidence="1">Multi-pass membrane protein</topology>
    </subcellularLocation>
</comment>
<feature type="domain" description="DUF3772" evidence="12">
    <location>
        <begin position="150"/>
        <end position="212"/>
    </location>
</feature>
<organism evidence="14 15">
    <name type="scientific">Methylocella tundrae</name>
    <dbReference type="NCBI Taxonomy" id="227605"/>
    <lineage>
        <taxon>Bacteria</taxon>
        <taxon>Pseudomonadati</taxon>
        <taxon>Pseudomonadota</taxon>
        <taxon>Alphaproteobacteria</taxon>
        <taxon>Hyphomicrobiales</taxon>
        <taxon>Beijerinckiaceae</taxon>
        <taxon>Methylocella</taxon>
    </lineage>
</organism>
<feature type="transmembrane region" description="Helical" evidence="9">
    <location>
        <begin position="623"/>
        <end position="652"/>
    </location>
</feature>
<evidence type="ECO:0000259" key="11">
    <source>
        <dbReference type="Pfam" id="PF00924"/>
    </source>
</evidence>
<evidence type="ECO:0000256" key="1">
    <source>
        <dbReference type="ARBA" id="ARBA00004651"/>
    </source>
</evidence>
<dbReference type="InterPro" id="IPR006686">
    <property type="entry name" value="MscS_channel_CS"/>
</dbReference>
<evidence type="ECO:0000313" key="15">
    <source>
        <dbReference type="Proteomes" id="UP000294360"/>
    </source>
</evidence>
<dbReference type="InterPro" id="IPR006685">
    <property type="entry name" value="MscS_channel_2nd"/>
</dbReference>
<feature type="transmembrane region" description="Helical" evidence="9">
    <location>
        <begin position="303"/>
        <end position="326"/>
    </location>
</feature>
<dbReference type="Pfam" id="PF00924">
    <property type="entry name" value="MS_channel_2nd"/>
    <property type="match status" value="1"/>
</dbReference>
<dbReference type="InterPro" id="IPR010920">
    <property type="entry name" value="LSM_dom_sf"/>
</dbReference>
<feature type="coiled-coil region" evidence="7">
    <location>
        <begin position="51"/>
        <end position="78"/>
    </location>
</feature>
<evidence type="ECO:0000256" key="8">
    <source>
        <dbReference type="SAM" id="MobiDB-lite"/>
    </source>
</evidence>
<evidence type="ECO:0000256" key="3">
    <source>
        <dbReference type="ARBA" id="ARBA00022475"/>
    </source>
</evidence>
<evidence type="ECO:0000259" key="13">
    <source>
        <dbReference type="Pfam" id="PF21082"/>
    </source>
</evidence>
<keyword evidence="4 9" id="KW-0812">Transmembrane</keyword>
<dbReference type="SUPFAM" id="SSF82861">
    <property type="entry name" value="Mechanosensitive channel protein MscS (YggB), transmembrane region"/>
    <property type="match status" value="1"/>
</dbReference>
<evidence type="ECO:0000256" key="7">
    <source>
        <dbReference type="SAM" id="Coils"/>
    </source>
</evidence>
<sequence>MKYLACVLGIMTLLAMTPTRAQTQAPPPAAPAPAKAAPAQPAAAAAPAPDLARLADTLDKANAALNNISTALDRHNQTDSDLAGARQQIGPIADSVNTVTERITPRIAEIKARLDQLGAPPDDKSPPENPAVTEERTAQQQSFSNADELLKRAKLLSVRADQMKTDISARRRALFTRSLFQRSTSIANAKLWTDVWREAPGNIEDIGSLFSDWASRIRARFDGWRLAAFWLGLGAVFLAYIPLAVLAKRVLARSSAVEKPDRLLKILGAWWIALVIAVPPVALTYIVVFGLDAADLATLRLQAVFEAIGSGVLRIAVAAGIARGLFAPTRPNWRVPPIGNSAAALLVGVATAVASIVSATRLCEAFNDAVDGSLSFSVATRGLGALMAAIALAVGLWRVGADATDADCFGPALTRRWNWFGILRAAAMVAAFVVAIGVFVGYPTFASFFLDQTLWTTAVVSLYFMASILIEEAIATGFKPAAKFGHWLINRIGLQRDSLELVGILLSGVLRLTLLIVAVIAVLAPWGLQSTDVPFDLRSAFFGFKIGDVVISPASIVIAAVIFGLVSAAIRGLQGWLESSLLPHTTLDSGLRNSITTSLGYVGFILAAGLSLGYLGLSFEKLAIVAGALSVGIGFGLQSIVNNFVSGLILLWERAVRVGDWIIVGGDQGFVRRINVRSTEIETVDRAQVIIPNSSLITGVVKNLVRNDRSGRIVIAVTVNGAADPEKVREVLFAAARGNDRVLKIPAPQIFFTGMSGSTLSFELAAFVADVEIMTRVRSDLHFEIFKQFKEHKFFDGPPVDPQKIQIVGAEKLGFQAPGRSAQDQPGASAAVS</sequence>
<keyword evidence="6 9" id="KW-0472">Membrane</keyword>
<dbReference type="SUPFAM" id="SSF82689">
    <property type="entry name" value="Mechanosensitive channel protein MscS (YggB), C-terminal domain"/>
    <property type="match status" value="1"/>
</dbReference>
<dbReference type="SUPFAM" id="SSF50182">
    <property type="entry name" value="Sm-like ribonucleoproteins"/>
    <property type="match status" value="1"/>
</dbReference>
<dbReference type="InterPro" id="IPR011014">
    <property type="entry name" value="MscS_channel_TM-2"/>
</dbReference>
<feature type="domain" description="Mechanosensitive ion channel MscS" evidence="11">
    <location>
        <begin position="640"/>
        <end position="706"/>
    </location>
</feature>
<dbReference type="AlphaFoldDB" id="A0A4V6IMF4"/>
<dbReference type="GO" id="GO:0008381">
    <property type="term" value="F:mechanosensitive monoatomic ion channel activity"/>
    <property type="evidence" value="ECO:0007669"/>
    <property type="project" value="UniProtKB-ARBA"/>
</dbReference>
<feature type="transmembrane region" description="Helical" evidence="9">
    <location>
        <begin position="546"/>
        <end position="570"/>
    </location>
</feature>
<dbReference type="PANTHER" id="PTHR30347:SF9">
    <property type="entry name" value="MINICONDUCTANCE MECHANOSENSITIVE CHANNEL MSCM"/>
    <property type="match status" value="1"/>
</dbReference>
<feature type="chain" id="PRO_5020521606" evidence="10">
    <location>
        <begin position="22"/>
        <end position="833"/>
    </location>
</feature>
<evidence type="ECO:0000256" key="9">
    <source>
        <dbReference type="SAM" id="Phobius"/>
    </source>
</evidence>
<dbReference type="PANTHER" id="PTHR30347">
    <property type="entry name" value="POTASSIUM CHANNEL RELATED"/>
    <property type="match status" value="1"/>
</dbReference>
<proteinExistence type="inferred from homology"/>
<evidence type="ECO:0000256" key="10">
    <source>
        <dbReference type="SAM" id="SignalP"/>
    </source>
</evidence>
<keyword evidence="5 9" id="KW-1133">Transmembrane helix</keyword>
<feature type="signal peptide" evidence="10">
    <location>
        <begin position="1"/>
        <end position="21"/>
    </location>
</feature>
<dbReference type="OrthoDB" id="9799209at2"/>
<keyword evidence="10" id="KW-0732">Signal</keyword>
<dbReference type="InterPro" id="IPR023408">
    <property type="entry name" value="MscS_beta-dom_sf"/>
</dbReference>
<evidence type="ECO:0000256" key="5">
    <source>
        <dbReference type="ARBA" id="ARBA00022989"/>
    </source>
</evidence>